<evidence type="ECO:0000313" key="1">
    <source>
        <dbReference type="EMBL" id="QHT17249.1"/>
    </source>
</evidence>
<organism evidence="1">
    <name type="scientific">viral metagenome</name>
    <dbReference type="NCBI Taxonomy" id="1070528"/>
    <lineage>
        <taxon>unclassified sequences</taxon>
        <taxon>metagenomes</taxon>
        <taxon>organismal metagenomes</taxon>
    </lineage>
</organism>
<protein>
    <submittedName>
        <fullName evidence="1">Uncharacterized protein</fullName>
    </submittedName>
</protein>
<proteinExistence type="predicted"/>
<dbReference type="AlphaFoldDB" id="A0A6C0DN08"/>
<name>A0A6C0DN08_9ZZZZ</name>
<reference evidence="1" key="1">
    <citation type="journal article" date="2020" name="Nature">
        <title>Giant virus diversity and host interactions through global metagenomics.</title>
        <authorList>
            <person name="Schulz F."/>
            <person name="Roux S."/>
            <person name="Paez-Espino D."/>
            <person name="Jungbluth S."/>
            <person name="Walsh D.A."/>
            <person name="Denef V.J."/>
            <person name="McMahon K.D."/>
            <person name="Konstantinidis K.T."/>
            <person name="Eloe-Fadrosh E.A."/>
            <person name="Kyrpides N.C."/>
            <person name="Woyke T."/>
        </authorList>
    </citation>
    <scope>NUCLEOTIDE SEQUENCE</scope>
    <source>
        <strain evidence="1">GVMAG-M-3300023174-24</strain>
    </source>
</reference>
<dbReference type="EMBL" id="MN739632">
    <property type="protein sequence ID" value="QHT17249.1"/>
    <property type="molecule type" value="Genomic_DNA"/>
</dbReference>
<sequence length="117" mass="13096">MASTRNKNTPGDYLFEQRINNNISGYSTYEHAAQGKPVKSHLPGNGLLIGRMAREHLSTNYCDIENDLFGIGSTNLVNPQPKCVPDIKQLQSLNVIDKLPVFLPEPLIIEPNQRPLR</sequence>
<accession>A0A6C0DN08</accession>